<sequence>MSLTGVPLLILVSLLAVGLPVGAVVLWRYRRLRVLRTAAMVVVGQLMITLALGLVVNRSQQFFTSWSDLFGTNKLPALPTAAPGVGTAKGGTAAPGGTSATHTLHGSVYATRIDGPTTHIDLPADVYLPPQYNDPAYAHHKFPVLELLDGFPGNPARWLGALHLQQVLDTEIAAGRMQPVVAVLPEQTTQTWHDTECVNAVHGPQFGTYLTTDVRTVIGRQLRVQTSRTGWGDIGYSTGGFCANNLAMQAGYPFTAAVSLSGYFKPYRDRSTGNLFHGNALAQHTNDPLYQVTHAKHLPGLSFYAMCASPDPEPCLEGRAFAAAATGGPVQVERVELPTGGHNMTTWRSVEVPAFDWLASHLTAGAGHTVVQARPPTHHAAGGTA</sequence>
<keyword evidence="3" id="KW-1185">Reference proteome</keyword>
<keyword evidence="1" id="KW-0472">Membrane</keyword>
<dbReference type="Pfam" id="PF00756">
    <property type="entry name" value="Esterase"/>
    <property type="match status" value="1"/>
</dbReference>
<dbReference type="PANTHER" id="PTHR48098">
    <property type="entry name" value="ENTEROCHELIN ESTERASE-RELATED"/>
    <property type="match status" value="1"/>
</dbReference>
<feature type="transmembrane region" description="Helical" evidence="1">
    <location>
        <begin position="34"/>
        <end position="56"/>
    </location>
</feature>
<dbReference type="Proteomes" id="UP000612808">
    <property type="component" value="Unassembled WGS sequence"/>
</dbReference>
<dbReference type="Gene3D" id="3.40.50.1820">
    <property type="entry name" value="alpha/beta hydrolase"/>
    <property type="match status" value="1"/>
</dbReference>
<dbReference type="RefSeq" id="WP_203656448.1">
    <property type="nucleotide sequence ID" value="NZ_BAAAZM010000004.1"/>
</dbReference>
<dbReference type="SUPFAM" id="SSF53474">
    <property type="entry name" value="alpha/beta-Hydrolases"/>
    <property type="match status" value="1"/>
</dbReference>
<evidence type="ECO:0000256" key="1">
    <source>
        <dbReference type="SAM" id="Phobius"/>
    </source>
</evidence>
<dbReference type="EMBL" id="BOMB01000010">
    <property type="protein sequence ID" value="GID10858.1"/>
    <property type="molecule type" value="Genomic_DNA"/>
</dbReference>
<keyword evidence="1" id="KW-0812">Transmembrane</keyword>
<feature type="transmembrane region" description="Helical" evidence="1">
    <location>
        <begin position="6"/>
        <end position="27"/>
    </location>
</feature>
<accession>A0A8J3J7K3</accession>
<protein>
    <submittedName>
        <fullName evidence="2">Esterase</fullName>
    </submittedName>
</protein>
<dbReference type="InterPro" id="IPR029058">
    <property type="entry name" value="AB_hydrolase_fold"/>
</dbReference>
<reference evidence="2" key="1">
    <citation type="submission" date="2021-01" db="EMBL/GenBank/DDBJ databases">
        <title>Whole genome shotgun sequence of Actinocatenispora rupis NBRC 107355.</title>
        <authorList>
            <person name="Komaki H."/>
            <person name="Tamura T."/>
        </authorList>
    </citation>
    <scope>NUCLEOTIDE SEQUENCE</scope>
    <source>
        <strain evidence="2">NBRC 107355</strain>
    </source>
</reference>
<dbReference type="InterPro" id="IPR000801">
    <property type="entry name" value="Esterase-like"/>
</dbReference>
<evidence type="ECO:0000313" key="2">
    <source>
        <dbReference type="EMBL" id="GID10858.1"/>
    </source>
</evidence>
<dbReference type="InterPro" id="IPR050583">
    <property type="entry name" value="Mycobacterial_A85_antigen"/>
</dbReference>
<evidence type="ECO:0000313" key="3">
    <source>
        <dbReference type="Proteomes" id="UP000612808"/>
    </source>
</evidence>
<gene>
    <name evidence="2" type="ORF">Aru02nite_17470</name>
</gene>
<name>A0A8J3J7K3_9ACTN</name>
<comment type="caution">
    <text evidence="2">The sequence shown here is derived from an EMBL/GenBank/DDBJ whole genome shotgun (WGS) entry which is preliminary data.</text>
</comment>
<dbReference type="AlphaFoldDB" id="A0A8J3J7K3"/>
<keyword evidence="1" id="KW-1133">Transmembrane helix</keyword>
<organism evidence="2 3">
    <name type="scientific">Actinocatenispora rupis</name>
    <dbReference type="NCBI Taxonomy" id="519421"/>
    <lineage>
        <taxon>Bacteria</taxon>
        <taxon>Bacillati</taxon>
        <taxon>Actinomycetota</taxon>
        <taxon>Actinomycetes</taxon>
        <taxon>Micromonosporales</taxon>
        <taxon>Micromonosporaceae</taxon>
        <taxon>Actinocatenispora</taxon>
    </lineage>
</organism>
<proteinExistence type="predicted"/>
<dbReference type="GO" id="GO:0016747">
    <property type="term" value="F:acyltransferase activity, transferring groups other than amino-acyl groups"/>
    <property type="evidence" value="ECO:0007669"/>
    <property type="project" value="TreeGrafter"/>
</dbReference>
<dbReference type="PANTHER" id="PTHR48098:SF1">
    <property type="entry name" value="DIACYLGLYCEROL ACYLTRANSFERASE_MYCOLYLTRANSFERASE AG85A"/>
    <property type="match status" value="1"/>
</dbReference>